<organism evidence="5 6">
    <name type="scientific">Hoeflea olei</name>
    <dbReference type="NCBI Taxonomy" id="1480615"/>
    <lineage>
        <taxon>Bacteria</taxon>
        <taxon>Pseudomonadati</taxon>
        <taxon>Pseudomonadota</taxon>
        <taxon>Alphaproteobacteria</taxon>
        <taxon>Hyphomicrobiales</taxon>
        <taxon>Rhizobiaceae</taxon>
        <taxon>Hoeflea</taxon>
    </lineage>
</organism>
<evidence type="ECO:0000256" key="3">
    <source>
        <dbReference type="ARBA" id="ARBA00023163"/>
    </source>
</evidence>
<protein>
    <submittedName>
        <fullName evidence="5">AsnC family transcriptional regulator</fullName>
    </submittedName>
</protein>
<dbReference type="RefSeq" id="WP_066181649.1">
    <property type="nucleotide sequence ID" value="NZ_LQZT01000034.1"/>
</dbReference>
<comment type="caution">
    <text evidence="5">The sequence shown here is derived from an EMBL/GenBank/DDBJ whole genome shotgun (WGS) entry which is preliminary data.</text>
</comment>
<evidence type="ECO:0000313" key="5">
    <source>
        <dbReference type="EMBL" id="OCW56791.1"/>
    </source>
</evidence>
<dbReference type="SMART" id="SM00344">
    <property type="entry name" value="HTH_ASNC"/>
    <property type="match status" value="1"/>
</dbReference>
<dbReference type="InterPro" id="IPR011008">
    <property type="entry name" value="Dimeric_a/b-barrel"/>
</dbReference>
<keyword evidence="1" id="KW-0805">Transcription regulation</keyword>
<dbReference type="InterPro" id="IPR019887">
    <property type="entry name" value="Tscrpt_reg_AsnC/Lrp_C"/>
</dbReference>
<dbReference type="EMBL" id="LQZT01000034">
    <property type="protein sequence ID" value="OCW56791.1"/>
    <property type="molecule type" value="Genomic_DNA"/>
</dbReference>
<feature type="domain" description="HTH asnC-type" evidence="4">
    <location>
        <begin position="6"/>
        <end position="67"/>
    </location>
</feature>
<name>A0A1C1YTD6_9HYPH</name>
<dbReference type="CDD" id="cd00090">
    <property type="entry name" value="HTH_ARSR"/>
    <property type="match status" value="1"/>
</dbReference>
<gene>
    <name evidence="5" type="ORF">AWJ14_17900</name>
</gene>
<dbReference type="Pfam" id="PF13412">
    <property type="entry name" value="HTH_24"/>
    <property type="match status" value="1"/>
</dbReference>
<dbReference type="GO" id="GO:0043565">
    <property type="term" value="F:sequence-specific DNA binding"/>
    <property type="evidence" value="ECO:0007669"/>
    <property type="project" value="InterPro"/>
</dbReference>
<dbReference type="Proteomes" id="UP000094795">
    <property type="component" value="Unassembled WGS sequence"/>
</dbReference>
<evidence type="ECO:0000256" key="1">
    <source>
        <dbReference type="ARBA" id="ARBA00023015"/>
    </source>
</evidence>
<dbReference type="PANTHER" id="PTHR30154">
    <property type="entry name" value="LEUCINE-RESPONSIVE REGULATORY PROTEIN"/>
    <property type="match status" value="1"/>
</dbReference>
<keyword evidence="6" id="KW-1185">Reference proteome</keyword>
<dbReference type="InterPro" id="IPR011991">
    <property type="entry name" value="ArsR-like_HTH"/>
</dbReference>
<dbReference type="PANTHER" id="PTHR30154:SF34">
    <property type="entry name" value="TRANSCRIPTIONAL REGULATOR AZLB"/>
    <property type="match status" value="1"/>
</dbReference>
<reference evidence="5 6" key="1">
    <citation type="submission" date="2015-12" db="EMBL/GenBank/DDBJ databases">
        <authorList>
            <person name="Shamseldin A."/>
            <person name="Moawad H."/>
            <person name="Abd El-Rahim W.M."/>
            <person name="Sadowsky M.J."/>
        </authorList>
    </citation>
    <scope>NUCLEOTIDE SEQUENCE [LARGE SCALE GENOMIC DNA]</scope>
    <source>
        <strain evidence="5 6">JC234</strain>
    </source>
</reference>
<dbReference type="SUPFAM" id="SSF54909">
    <property type="entry name" value="Dimeric alpha+beta barrel"/>
    <property type="match status" value="1"/>
</dbReference>
<dbReference type="SUPFAM" id="SSF46785">
    <property type="entry name" value="Winged helix' DNA-binding domain"/>
    <property type="match status" value="1"/>
</dbReference>
<dbReference type="Pfam" id="PF01037">
    <property type="entry name" value="AsnC_trans_reg"/>
    <property type="match status" value="1"/>
</dbReference>
<dbReference type="InterPro" id="IPR036390">
    <property type="entry name" value="WH_DNA-bd_sf"/>
</dbReference>
<dbReference type="InterPro" id="IPR019888">
    <property type="entry name" value="Tscrpt_reg_AsnC-like"/>
</dbReference>
<dbReference type="PROSITE" id="PS50956">
    <property type="entry name" value="HTH_ASNC_2"/>
    <property type="match status" value="1"/>
</dbReference>
<dbReference type="GO" id="GO:0006355">
    <property type="term" value="P:regulation of DNA-templated transcription"/>
    <property type="evidence" value="ECO:0007669"/>
    <property type="project" value="UniProtKB-ARBA"/>
</dbReference>
<evidence type="ECO:0000313" key="6">
    <source>
        <dbReference type="Proteomes" id="UP000094795"/>
    </source>
</evidence>
<accession>A0A1C1YTD6</accession>
<sequence length="155" mass="17151">MDESALSPADRRLLGALQDDGRISNQDLAERAAMSPSACWRRVKALEEAGTITRYTALVDPDAVGLAFHAMVHVGLSRHKASHVEGFIAAVTARPEVLDCFATTGDADYHLRVRCRDLAAYNTFLEEFLFGLEGISTVRTNLILRQLKHETRVEL</sequence>
<dbReference type="InterPro" id="IPR000485">
    <property type="entry name" value="AsnC-type_HTH_dom"/>
</dbReference>
<dbReference type="InterPro" id="IPR036388">
    <property type="entry name" value="WH-like_DNA-bd_sf"/>
</dbReference>
<dbReference type="GO" id="GO:0005829">
    <property type="term" value="C:cytosol"/>
    <property type="evidence" value="ECO:0007669"/>
    <property type="project" value="TreeGrafter"/>
</dbReference>
<proteinExistence type="predicted"/>
<dbReference type="Gene3D" id="1.10.10.10">
    <property type="entry name" value="Winged helix-like DNA-binding domain superfamily/Winged helix DNA-binding domain"/>
    <property type="match status" value="1"/>
</dbReference>
<dbReference type="STRING" id="1480615.AWJ14_17900"/>
<keyword evidence="3" id="KW-0804">Transcription</keyword>
<dbReference type="AlphaFoldDB" id="A0A1C1YTD6"/>
<dbReference type="PRINTS" id="PR00033">
    <property type="entry name" value="HTHASNC"/>
</dbReference>
<evidence type="ECO:0000256" key="2">
    <source>
        <dbReference type="ARBA" id="ARBA00023125"/>
    </source>
</evidence>
<dbReference type="GO" id="GO:0043200">
    <property type="term" value="P:response to amino acid"/>
    <property type="evidence" value="ECO:0007669"/>
    <property type="project" value="TreeGrafter"/>
</dbReference>
<evidence type="ECO:0000259" key="4">
    <source>
        <dbReference type="PROSITE" id="PS50956"/>
    </source>
</evidence>
<keyword evidence="2" id="KW-0238">DNA-binding</keyword>
<dbReference type="OrthoDB" id="9811243at2"/>
<dbReference type="Gene3D" id="3.30.70.920">
    <property type="match status" value="1"/>
</dbReference>